<evidence type="ECO:0000313" key="4">
    <source>
        <dbReference type="Proteomes" id="UP000695264"/>
    </source>
</evidence>
<dbReference type="Proteomes" id="UP000695264">
    <property type="component" value="Unassembled WGS sequence"/>
</dbReference>
<feature type="compositionally biased region" description="Gly residues" evidence="1">
    <location>
        <begin position="244"/>
        <end position="257"/>
    </location>
</feature>
<keyword evidence="4" id="KW-1185">Reference proteome</keyword>
<organism evidence="3 4">
    <name type="scientific">Streptomyces zingiberis</name>
    <dbReference type="NCBI Taxonomy" id="2053010"/>
    <lineage>
        <taxon>Bacteria</taxon>
        <taxon>Bacillati</taxon>
        <taxon>Actinomycetota</taxon>
        <taxon>Actinomycetes</taxon>
        <taxon>Kitasatosporales</taxon>
        <taxon>Streptomycetaceae</taxon>
        <taxon>Streptomyces</taxon>
    </lineage>
</organism>
<evidence type="ECO:0000256" key="1">
    <source>
        <dbReference type="SAM" id="MobiDB-lite"/>
    </source>
</evidence>
<feature type="domain" description="KANL3/Tex30 alpha/beta hydrolase-like" evidence="2">
    <location>
        <begin position="113"/>
        <end position="212"/>
    </location>
</feature>
<evidence type="ECO:0000313" key="3">
    <source>
        <dbReference type="EMBL" id="NJP99722.1"/>
    </source>
</evidence>
<dbReference type="GO" id="GO:0016787">
    <property type="term" value="F:hydrolase activity"/>
    <property type="evidence" value="ECO:0007669"/>
    <property type="project" value="UniProtKB-KW"/>
</dbReference>
<dbReference type="EMBL" id="JAATEN010000002">
    <property type="protein sequence ID" value="NJP99722.1"/>
    <property type="molecule type" value="Genomic_DNA"/>
</dbReference>
<evidence type="ECO:0000259" key="2">
    <source>
        <dbReference type="Pfam" id="PF20408"/>
    </source>
</evidence>
<protein>
    <submittedName>
        <fullName evidence="3">Alpha/beta fold hydrolase</fullName>
    </submittedName>
</protein>
<dbReference type="InterPro" id="IPR046879">
    <property type="entry name" value="KANL3/Tex30_Abhydrolase"/>
</dbReference>
<gene>
    <name evidence="3" type="ORF">HCK00_03985</name>
</gene>
<dbReference type="Pfam" id="PF20408">
    <property type="entry name" value="Abhydrolase_11"/>
    <property type="match status" value="1"/>
</dbReference>
<dbReference type="InterPro" id="IPR029058">
    <property type="entry name" value="AB_hydrolase_fold"/>
</dbReference>
<name>A0ABX1BRP9_9ACTN</name>
<accession>A0ABX1BRP9</accession>
<reference evidence="3 4" key="1">
    <citation type="submission" date="2020-03" db="EMBL/GenBank/DDBJ databases">
        <title>WGS of actinomycetes isolated from Thailand.</title>
        <authorList>
            <person name="Thawai C."/>
        </authorList>
    </citation>
    <scope>NUCLEOTIDE SEQUENCE [LARGE SCALE GENOMIC DNA]</scope>
    <source>
        <strain evidence="3 4">PLAI 1-29</strain>
    </source>
</reference>
<keyword evidence="3" id="KW-0378">Hydrolase</keyword>
<dbReference type="Gene3D" id="3.40.50.1820">
    <property type="entry name" value="alpha/beta hydrolase"/>
    <property type="match status" value="1"/>
</dbReference>
<sequence length="257" mass="26121">MRSETVTGDGRGPAPAAVRPAPALVIRRAPRVARVAVVFLHGGRSDSRAPSRPWHLAALRMRPFVRAVAAATAGGDDRGVPGGGGVLLAEVRYRLRGWNGTEADALRDARRALTELAALAGDVPVVLVGHSMGGRAALGAAAAPAVRAVLALAPWCPPGEPVDHLRGKDVVVVHGDRDRITDPGASAAFARRARAAGARASTVPMPGGDHAMLRRGGDWHRLVSSTVVTLLATGDAGAEEPGAAGPGGNPGTGPGTR</sequence>
<feature type="region of interest" description="Disordered" evidence="1">
    <location>
        <begin position="236"/>
        <end position="257"/>
    </location>
</feature>
<dbReference type="SUPFAM" id="SSF53474">
    <property type="entry name" value="alpha/beta-Hydrolases"/>
    <property type="match status" value="1"/>
</dbReference>
<comment type="caution">
    <text evidence="3">The sequence shown here is derived from an EMBL/GenBank/DDBJ whole genome shotgun (WGS) entry which is preliminary data.</text>
</comment>
<proteinExistence type="predicted"/>